<dbReference type="AlphaFoldDB" id="D2VVV1"/>
<dbReference type="VEuPathDB" id="AmoebaDB:NAEGRDRAFT_73150"/>
<proteinExistence type="predicted"/>
<evidence type="ECO:0000313" key="2">
    <source>
        <dbReference type="EMBL" id="EFC39107.1"/>
    </source>
</evidence>
<dbReference type="KEGG" id="ngr:NAEGRDRAFT_73150"/>
<dbReference type="Proteomes" id="UP000006671">
    <property type="component" value="Unassembled WGS sequence"/>
</dbReference>
<organism evidence="3">
    <name type="scientific">Naegleria gruberi</name>
    <name type="common">Amoeba</name>
    <dbReference type="NCBI Taxonomy" id="5762"/>
    <lineage>
        <taxon>Eukaryota</taxon>
        <taxon>Discoba</taxon>
        <taxon>Heterolobosea</taxon>
        <taxon>Tetramitia</taxon>
        <taxon>Eutetramitia</taxon>
        <taxon>Vahlkampfiidae</taxon>
        <taxon>Naegleria</taxon>
    </lineage>
</organism>
<accession>D2VVV1</accession>
<keyword evidence="3" id="KW-1185">Reference proteome</keyword>
<feature type="compositionally biased region" description="Polar residues" evidence="1">
    <location>
        <begin position="1"/>
        <end position="28"/>
    </location>
</feature>
<gene>
    <name evidence="2" type="ORF">NAEGRDRAFT_73150</name>
</gene>
<dbReference type="InParanoid" id="D2VVV1"/>
<evidence type="ECO:0000256" key="1">
    <source>
        <dbReference type="SAM" id="MobiDB-lite"/>
    </source>
</evidence>
<reference evidence="2 3" key="1">
    <citation type="journal article" date="2010" name="Cell">
        <title>The genome of Naegleria gruberi illuminates early eukaryotic versatility.</title>
        <authorList>
            <person name="Fritz-Laylin L.K."/>
            <person name="Prochnik S.E."/>
            <person name="Ginger M.L."/>
            <person name="Dacks J.B."/>
            <person name="Carpenter M.L."/>
            <person name="Field M.C."/>
            <person name="Kuo A."/>
            <person name="Paredez A."/>
            <person name="Chapman J."/>
            <person name="Pham J."/>
            <person name="Shu S."/>
            <person name="Neupane R."/>
            <person name="Cipriano M."/>
            <person name="Mancuso J."/>
            <person name="Tu H."/>
            <person name="Salamov A."/>
            <person name="Lindquist E."/>
            <person name="Shapiro H."/>
            <person name="Lucas S."/>
            <person name="Grigoriev I.V."/>
            <person name="Cande W.Z."/>
            <person name="Fulton C."/>
            <person name="Rokhsar D.S."/>
            <person name="Dawson S.C."/>
        </authorList>
    </citation>
    <scope>NUCLEOTIDE SEQUENCE [LARGE SCALE GENOMIC DNA]</scope>
    <source>
        <strain evidence="2 3">NEG-M</strain>
    </source>
</reference>
<dbReference type="GeneID" id="8858450"/>
<name>D2VVV1_NAEGR</name>
<sequence>MSLVQHVNSSRPNCAEPLNTQNSGSSDSFGRKTLQAADQDVKLLNNKEGITSLLIDSMARNAMAQLSPSVFNGVLGPTNKYIPLVTFEAHANAKCYACQVDCLKKWKGLTERALFKSCKYRYFYYGCDRPCYGSHTASQKDTADMIAICYVRNNCRFGNVLLDYAKKYKKKAMSSIVWDIGTAAQNTRAD</sequence>
<feature type="region of interest" description="Disordered" evidence="1">
    <location>
        <begin position="1"/>
        <end position="29"/>
    </location>
</feature>
<protein>
    <submittedName>
        <fullName evidence="2">Predicted protein</fullName>
    </submittedName>
</protein>
<evidence type="ECO:0000313" key="3">
    <source>
        <dbReference type="Proteomes" id="UP000006671"/>
    </source>
</evidence>
<dbReference type="RefSeq" id="XP_002671851.1">
    <property type="nucleotide sequence ID" value="XM_002671805.1"/>
</dbReference>
<dbReference type="EMBL" id="GG738902">
    <property type="protein sequence ID" value="EFC39107.1"/>
    <property type="molecule type" value="Genomic_DNA"/>
</dbReference>